<organism evidence="1 2">
    <name type="scientific">Blattamonas nauphoetae</name>
    <dbReference type="NCBI Taxonomy" id="2049346"/>
    <lineage>
        <taxon>Eukaryota</taxon>
        <taxon>Metamonada</taxon>
        <taxon>Preaxostyla</taxon>
        <taxon>Oxymonadida</taxon>
        <taxon>Blattamonas</taxon>
    </lineage>
</organism>
<evidence type="ECO:0000313" key="1">
    <source>
        <dbReference type="EMBL" id="KAK2940296.1"/>
    </source>
</evidence>
<comment type="caution">
    <text evidence="1">The sequence shown here is derived from an EMBL/GenBank/DDBJ whole genome shotgun (WGS) entry which is preliminary data.</text>
</comment>
<reference evidence="1 2" key="1">
    <citation type="journal article" date="2022" name="bioRxiv">
        <title>Genomics of Preaxostyla Flagellates Illuminates Evolutionary Transitions and the Path Towards Mitochondrial Loss.</title>
        <authorList>
            <person name="Novak L.V.F."/>
            <person name="Treitli S.C."/>
            <person name="Pyrih J."/>
            <person name="Halakuc P."/>
            <person name="Pipaliya S.V."/>
            <person name="Vacek V."/>
            <person name="Brzon O."/>
            <person name="Soukal P."/>
            <person name="Eme L."/>
            <person name="Dacks J.B."/>
            <person name="Karnkowska A."/>
            <person name="Elias M."/>
            <person name="Hampl V."/>
        </authorList>
    </citation>
    <scope>NUCLEOTIDE SEQUENCE [LARGE SCALE GENOMIC DNA]</scope>
    <source>
        <strain evidence="1">NAU3</strain>
        <tissue evidence="1">Gut</tissue>
    </source>
</reference>
<gene>
    <name evidence="1" type="ORF">BLNAU_24787</name>
</gene>
<proteinExistence type="predicted"/>
<dbReference type="Proteomes" id="UP001281761">
    <property type="component" value="Unassembled WGS sequence"/>
</dbReference>
<evidence type="ECO:0000313" key="2">
    <source>
        <dbReference type="Proteomes" id="UP001281761"/>
    </source>
</evidence>
<keyword evidence="2" id="KW-1185">Reference proteome</keyword>
<dbReference type="EMBL" id="JARBJD010000697">
    <property type="protein sequence ID" value="KAK2940296.1"/>
    <property type="molecule type" value="Genomic_DNA"/>
</dbReference>
<name>A0ABQ9WLF4_9EUKA</name>
<sequence length="219" mass="24458">MRPHVSPIPSSALLNLNNIIKPSFDSELSDSRHSVSLPDGVVHSHDYALISSSFVIKGQQHTSLRYQDASCDRKSLIAKEGTLLHQMKCTAFQPSERVAVGCGCCSGLVICLNILKVNIALILPDTTFSHHMTGLEGIYRFCLHSSNFLQMDENKTLFQQFINHSKKMPSLTISQILEPGANLVLRATKQNQSSQYSRRNMKIDSEKKIASKVSIWMIE</sequence>
<accession>A0ABQ9WLF4</accession>
<protein>
    <submittedName>
        <fullName evidence="1">Uncharacterized protein</fullName>
    </submittedName>
</protein>